<feature type="transmembrane region" description="Helical" evidence="1">
    <location>
        <begin position="40"/>
        <end position="61"/>
    </location>
</feature>
<dbReference type="Proteomes" id="UP000019229">
    <property type="component" value="Chromosome"/>
</dbReference>
<feature type="transmembrane region" description="Helical" evidence="1">
    <location>
        <begin position="73"/>
        <end position="100"/>
    </location>
</feature>
<organism evidence="2 3">
    <name type="scientific">Mesomycoplasma bovoculi M165/69</name>
    <dbReference type="NCBI Taxonomy" id="743966"/>
    <lineage>
        <taxon>Bacteria</taxon>
        <taxon>Bacillati</taxon>
        <taxon>Mycoplasmatota</taxon>
        <taxon>Mycoplasmoidales</taxon>
        <taxon>Metamycoplasmataceae</taxon>
        <taxon>Mesomycoplasma</taxon>
    </lineage>
</organism>
<reference evidence="2 3" key="1">
    <citation type="journal article" date="2014" name="Genome Announc.">
        <title>Complete Genome Sequence of Mycoplasma bovoculi Strain M165/69T (ATCC 29104).</title>
        <authorList>
            <person name="Calcutt M.J."/>
            <person name="Foecking M.F."/>
        </authorList>
    </citation>
    <scope>NUCLEOTIDE SEQUENCE [LARGE SCALE GENOMIC DNA]</scope>
    <source>
        <strain evidence="2">M165/69</strain>
    </source>
</reference>
<keyword evidence="3" id="KW-1185">Reference proteome</keyword>
<evidence type="ECO:0000313" key="2">
    <source>
        <dbReference type="EMBL" id="AHH45145.1"/>
    </source>
</evidence>
<dbReference type="KEGG" id="mbc:MYB_00665"/>
<gene>
    <name evidence="2" type="ORF">MYB_00665</name>
</gene>
<protein>
    <submittedName>
        <fullName evidence="2">Uncharacterized protein</fullName>
    </submittedName>
</protein>
<dbReference type="HOGENOM" id="CLU_1641822_0_0_14"/>
<name>W5UTJ2_9BACT</name>
<dbReference type="EMBL" id="CP007154">
    <property type="protein sequence ID" value="AHH45145.1"/>
    <property type="molecule type" value="Genomic_DNA"/>
</dbReference>
<dbReference type="AlphaFoldDB" id="W5UTJ2"/>
<dbReference type="STRING" id="743966.MYB_00665"/>
<feature type="transmembrane region" description="Helical" evidence="1">
    <location>
        <begin position="12"/>
        <end position="34"/>
    </location>
</feature>
<keyword evidence="1" id="KW-1133">Transmembrane helix</keyword>
<evidence type="ECO:0000256" key="1">
    <source>
        <dbReference type="SAM" id="Phobius"/>
    </source>
</evidence>
<sequence>MKKLSKVRKDGLLQSQAFFYEAVGGLFGAGLWYLGRINQAIIRTGLTLVAILCVFIPRAMYDASTIQDVISNKVFGITLFGILLLIAVIIWNMVSLLMIFKGTQKDGYLVKINDWEKSEVFASNYNHIEHKSFSILEIEAGILDKHANLRSNHHPDCPNRD</sequence>
<evidence type="ECO:0000313" key="3">
    <source>
        <dbReference type="Proteomes" id="UP000019229"/>
    </source>
</evidence>
<accession>W5UTJ2</accession>
<proteinExistence type="predicted"/>
<dbReference type="OrthoDB" id="400956at2"/>
<keyword evidence="1" id="KW-0812">Transmembrane</keyword>
<dbReference type="PATRIC" id="fig|743966.3.peg.131"/>
<keyword evidence="1" id="KW-0472">Membrane</keyword>
<dbReference type="RefSeq" id="WP_022934943.1">
    <property type="nucleotide sequence ID" value="NZ_CP007154.1"/>
</dbReference>